<dbReference type="EMBL" id="CP053452">
    <property type="protein sequence ID" value="QJW96182.1"/>
    <property type="molecule type" value="Genomic_DNA"/>
</dbReference>
<proteinExistence type="predicted"/>
<organism evidence="2 3">
    <name type="scientific">Frigoriglobus tundricola</name>
    <dbReference type="NCBI Taxonomy" id="2774151"/>
    <lineage>
        <taxon>Bacteria</taxon>
        <taxon>Pseudomonadati</taxon>
        <taxon>Planctomycetota</taxon>
        <taxon>Planctomycetia</taxon>
        <taxon>Gemmatales</taxon>
        <taxon>Gemmataceae</taxon>
        <taxon>Frigoriglobus</taxon>
    </lineage>
</organism>
<name>A0A6M5YTB7_9BACT</name>
<accession>A0A6M5YTB7</accession>
<dbReference type="RefSeq" id="WP_171471814.1">
    <property type="nucleotide sequence ID" value="NZ_CP053452.2"/>
</dbReference>
<keyword evidence="1" id="KW-0732">Signal</keyword>
<gene>
    <name evidence="2" type="ORF">FTUN_3738</name>
</gene>
<feature type="chain" id="PRO_5026720494" evidence="1">
    <location>
        <begin position="25"/>
        <end position="192"/>
    </location>
</feature>
<dbReference type="KEGG" id="ftj:FTUN_3738"/>
<dbReference type="Proteomes" id="UP000503447">
    <property type="component" value="Chromosome"/>
</dbReference>
<evidence type="ECO:0000313" key="2">
    <source>
        <dbReference type="EMBL" id="QJW96182.1"/>
    </source>
</evidence>
<reference evidence="3" key="1">
    <citation type="submission" date="2020-05" db="EMBL/GenBank/DDBJ databases">
        <title>Frigoriglobus tundricola gen. nov., sp. nov., a psychrotolerant cellulolytic planctomycete of the family Gemmataceae with two divergent copies of 16S rRNA gene.</title>
        <authorList>
            <person name="Kulichevskaya I.S."/>
            <person name="Ivanova A.A."/>
            <person name="Naumoff D.G."/>
            <person name="Beletsky A.V."/>
            <person name="Rijpstra W.I.C."/>
            <person name="Sinninghe Damste J.S."/>
            <person name="Mardanov A.V."/>
            <person name="Ravin N.V."/>
            <person name="Dedysh S.N."/>
        </authorList>
    </citation>
    <scope>NUCLEOTIDE SEQUENCE [LARGE SCALE GENOMIC DNA]</scope>
    <source>
        <strain evidence="3">PL17</strain>
    </source>
</reference>
<evidence type="ECO:0000256" key="1">
    <source>
        <dbReference type="SAM" id="SignalP"/>
    </source>
</evidence>
<evidence type="ECO:0000313" key="3">
    <source>
        <dbReference type="Proteomes" id="UP000503447"/>
    </source>
</evidence>
<sequence>MFYSVTRTCLLLCVAAFTISVGSGQPLDGNKEGPKLRTVRPTYTAFPDLKSRNWSEIKDGKAAPVPPAPAIAADAPPLLKVRYEQFQEGLAFQDRVEEIIRLGVYDSRSFREYLSMTTETYRLAAGLEEKPAKRVPWYETRVVRLKEFEKFIEMRVQNGFDPPQNLHAARFSRLQAEADLLQLKAEVEKAAK</sequence>
<dbReference type="AlphaFoldDB" id="A0A6M5YTB7"/>
<feature type="signal peptide" evidence="1">
    <location>
        <begin position="1"/>
        <end position="24"/>
    </location>
</feature>
<protein>
    <submittedName>
        <fullName evidence="2">Uncharacterized protein</fullName>
    </submittedName>
</protein>
<keyword evidence="3" id="KW-1185">Reference proteome</keyword>